<dbReference type="FunFam" id="3.30.1490.20:FF:000001">
    <property type="entry name" value="Carbamoyl-phosphate synthase large chain"/>
    <property type="match status" value="1"/>
</dbReference>
<comment type="subcellular location">
    <subcellularLocation>
        <location evidence="2">Mitochondrion</location>
    </subcellularLocation>
</comment>
<dbReference type="PROSITE" id="PS51855">
    <property type="entry name" value="MGS"/>
    <property type="match status" value="1"/>
</dbReference>
<evidence type="ECO:0000256" key="5">
    <source>
        <dbReference type="ARBA" id="ARBA00012738"/>
    </source>
</evidence>
<evidence type="ECO:0000256" key="3">
    <source>
        <dbReference type="ARBA" id="ARBA00005077"/>
    </source>
</evidence>
<evidence type="ECO:0000256" key="7">
    <source>
        <dbReference type="ARBA" id="ARBA00022723"/>
    </source>
</evidence>
<proteinExistence type="inferred from homology"/>
<keyword evidence="12" id="KW-0464">Manganese</keyword>
<evidence type="ECO:0000256" key="9">
    <source>
        <dbReference type="ARBA" id="ARBA00022741"/>
    </source>
</evidence>
<dbReference type="FunFam" id="3.40.50.20:FF:000001">
    <property type="entry name" value="Carbamoyl-phosphate synthase large chain"/>
    <property type="match status" value="1"/>
</dbReference>
<evidence type="ECO:0000256" key="8">
    <source>
        <dbReference type="ARBA" id="ARBA00022737"/>
    </source>
</evidence>
<dbReference type="GO" id="GO:0005524">
    <property type="term" value="F:ATP binding"/>
    <property type="evidence" value="ECO:0007669"/>
    <property type="project" value="UniProtKB-UniRule"/>
</dbReference>
<keyword evidence="8" id="KW-0677">Repeat</keyword>
<evidence type="ECO:0000256" key="22">
    <source>
        <dbReference type="SAM" id="MobiDB-lite"/>
    </source>
</evidence>
<evidence type="ECO:0000256" key="19">
    <source>
        <dbReference type="ARBA" id="ARBA00048816"/>
    </source>
</evidence>
<dbReference type="GO" id="GO:0004088">
    <property type="term" value="F:carbamoyl-phosphate synthase (glutamine-hydrolyzing) activity"/>
    <property type="evidence" value="ECO:0007669"/>
    <property type="project" value="UniProtKB-EC"/>
</dbReference>
<dbReference type="Gene3D" id="3.30.470.20">
    <property type="entry name" value="ATP-grasp fold, B domain"/>
    <property type="match status" value="2"/>
</dbReference>
<keyword evidence="26" id="KW-1185">Reference proteome</keyword>
<dbReference type="Pfam" id="PF24845">
    <property type="entry name" value="DUF7721"/>
    <property type="match status" value="1"/>
</dbReference>
<dbReference type="PRINTS" id="PR00098">
    <property type="entry name" value="CPSASE"/>
</dbReference>
<evidence type="ECO:0000256" key="11">
    <source>
        <dbReference type="ARBA" id="ARBA00023128"/>
    </source>
</evidence>
<evidence type="ECO:0000256" key="4">
    <source>
        <dbReference type="ARBA" id="ARBA00009799"/>
    </source>
</evidence>
<feature type="compositionally biased region" description="Polar residues" evidence="22">
    <location>
        <begin position="1486"/>
        <end position="1496"/>
    </location>
</feature>
<evidence type="ECO:0000256" key="14">
    <source>
        <dbReference type="ARBA" id="ARBA00044063"/>
    </source>
</evidence>
<dbReference type="InterPro" id="IPR006275">
    <property type="entry name" value="CPSase_lsu"/>
</dbReference>
<keyword evidence="9 21" id="KW-0547">Nucleotide-binding</keyword>
<feature type="domain" description="ATP-grasp" evidence="23">
    <location>
        <begin position="216"/>
        <end position="408"/>
    </location>
</feature>
<comment type="catalytic activity">
    <reaction evidence="19">
        <text>hydrogencarbonate + L-glutamine + 2 ATP + H2O = carbamoyl phosphate + L-glutamate + 2 ADP + phosphate + 2 H(+)</text>
        <dbReference type="Rhea" id="RHEA:18633"/>
        <dbReference type="ChEBI" id="CHEBI:15377"/>
        <dbReference type="ChEBI" id="CHEBI:15378"/>
        <dbReference type="ChEBI" id="CHEBI:17544"/>
        <dbReference type="ChEBI" id="CHEBI:29985"/>
        <dbReference type="ChEBI" id="CHEBI:30616"/>
        <dbReference type="ChEBI" id="CHEBI:43474"/>
        <dbReference type="ChEBI" id="CHEBI:58228"/>
        <dbReference type="ChEBI" id="CHEBI:58359"/>
        <dbReference type="ChEBI" id="CHEBI:456216"/>
        <dbReference type="EC" id="6.3.5.5"/>
    </reaction>
</comment>
<dbReference type="Gene3D" id="3.40.50.20">
    <property type="match status" value="2"/>
</dbReference>
<dbReference type="SUPFAM" id="SSF48108">
    <property type="entry name" value="Carbamoyl phosphate synthetase, large subunit connection domain"/>
    <property type="match status" value="1"/>
</dbReference>
<dbReference type="PROSITE" id="PS50975">
    <property type="entry name" value="ATP_GRASP"/>
    <property type="match status" value="2"/>
</dbReference>
<keyword evidence="11" id="KW-0496">Mitochondrion</keyword>
<comment type="pathway">
    <text evidence="3">Amino-acid biosynthesis; L-arginine biosynthesis; carbamoyl phosphate from bicarbonate: step 1/1.</text>
</comment>
<sequence>MALCGRLARRVPTLTGQTRSIASTCSRSFTSRAARPLTGLRSSSESPAVHRQLRAFTKVATTWNKTQTAPNAEAYLKSGVISGAQDLVDVKKVLVIGSGGLSIGQAGEFDYSGSQALKALREAGVKSVLLNPNIATIQTSHVLADEIYYLPVTPEYAEYVIQKEKPDGIFLSFGGQTALNLGVQMDAKGIFEKYGVKVLGTSVQTLKTSEDRDLFARALEEINIPIAKSIAVSSVDEALDAAEKVGYPIIVRAAYALGGLGSGFANNPEELKNLSARSLTLSPQILVEKSLKGWKEAEYEVVRDASDNCITVCNMENFDPLGVHTGDSIVVSPSQTFSDEEYHMLRSASIKIVRHLGVVGECNVQYCLQPDGLDYRVIEVNARLSRSSALASKATGYPLAYTAAKIGLGHTLPELPNAVTKTTTANFEPSLDYVVTKMPRWDLSKFQNVKRDIGSSMKSVGEVMAIGRTFEESFQKACRQVDPKYLGFQGEKYGENLDEELKNPTDRRWLAVGQALFHEGYSVDKVHDLTKIDKWFLHKLQNIVDCTKELEKIGSLFGLKKEIILKAKKLGFSDKQIAKAVNSTEDEVRARRTGFGIRPWVKRIDTLAAEFPANTNYLYTTYNASSHDVTFDDHGVIVLGSGVYRIGSSVEFDWCAVNATRSLNALGKKTVMINYNPETYSTDFDVADKLYFEELSYERVMDIYELETASGVVVSVGGQLPQNIALKLQESGKAKVLGTDPADIDKAEDRHKFSSILDSIGVDQPAWKELTSYEDAKQFASSVGYPVLVRPSYVLSGAAMTVIRGEDELKEKLLAASNVSPDHPVVITKFIDGAQEIDCDAVASNGNVLVHAISEHVENAGVHSGDATLVLPPVNLDKRIQERVKEIADKVAKAWNITGPFNMQIIKEEVEGSEPNLKVIECNLRASRSFPFVSKVLGTNFIDVATKALVGRDVPEPTDLMAVERNYLATKVPQFSWTRLAGADPYLGVEMSSTGEMACFGKDLVEAYWASAQSQMNFRLPQPGEGLLFGGDVTPGSLHSNSLIQIAKYVHKLGYRFLAANKEVKELLEKSTEGITVDVIEFPKDDKRKLREVFEKNDIRGCFNLAKYRANGLFDEDYVMRRNAVDFGVPLFMEPKTAVLFAQCMSEKLPKKEGIPSEVRSWSDFVGGRPFEYGQSGRSQGGYSGGGSGYGDDNRSGGYGGDNDRPSGGYGGRDNDNDRPSGGYGGSSGGYGGNSRRDDDNDRPSGGYGSSRRDDDNDRPSGGYGSSKRDDDRPSGGYGGSSGGGYGSSGRNDDNDRPSGGYGGSRRDDDNDRPSGGYGGSSGGSYGGNSRRDDDNDRPSGGYGGSRRDDDNDKPSGGYGSSRRDDDNDRPSGGYGGSSGGYGGSGRKDDNDRPSGGYGGSRRDDDNDRPSGGYGGSSGGGYGGNSRRDDDNDRPSGGYGGSSEGHSGSGNHGGQHSSGTSYGGGGAYGGSSDDFSGAAQHAASEYGNSGDSSLFTSALGMLSGNKQKYQNESVDEDDAIKQHEKFYGNGGSGGGQASANNVGAAAAMQALKMFNNSSNEDAKGGQNKFIGMAMGQAAQLFDKQQSQGNTDPSATKQDAVMQAGKMALQFYMKSQMGGGSGGGSSGGALGGVLNMASQFLSK</sequence>
<dbReference type="EC" id="6.3.5.5" evidence="5"/>
<evidence type="ECO:0000256" key="6">
    <source>
        <dbReference type="ARBA" id="ARBA00022598"/>
    </source>
</evidence>
<evidence type="ECO:0000256" key="18">
    <source>
        <dbReference type="ARBA" id="ARBA00047359"/>
    </source>
</evidence>
<evidence type="ECO:0000256" key="15">
    <source>
        <dbReference type="ARBA" id="ARBA00044249"/>
    </source>
</evidence>
<evidence type="ECO:0000256" key="2">
    <source>
        <dbReference type="ARBA" id="ARBA00004173"/>
    </source>
</evidence>
<dbReference type="NCBIfam" id="NF003671">
    <property type="entry name" value="PRK05294.1"/>
    <property type="match status" value="1"/>
</dbReference>
<dbReference type="GO" id="GO:0004087">
    <property type="term" value="F:carbamoyl-phosphate synthase (ammonia) activity"/>
    <property type="evidence" value="ECO:0007669"/>
    <property type="project" value="UniProtKB-EC"/>
</dbReference>
<dbReference type="InterPro" id="IPR036897">
    <property type="entry name" value="CarbamoylP_synth_lsu_oligo_sf"/>
</dbReference>
<dbReference type="SUPFAM" id="SSF56059">
    <property type="entry name" value="Glutathione synthetase ATP-binding domain-like"/>
    <property type="match status" value="2"/>
</dbReference>
<dbReference type="PROSITE" id="PS00867">
    <property type="entry name" value="CPSASE_2"/>
    <property type="match status" value="2"/>
</dbReference>
<dbReference type="FunFam" id="3.40.50.1380:FF:000015">
    <property type="entry name" value="Carbamoyl-phosphate synthase arginine-specific large chain"/>
    <property type="match status" value="1"/>
</dbReference>
<dbReference type="SUPFAM" id="SSF52440">
    <property type="entry name" value="PreATP-grasp domain"/>
    <property type="match status" value="2"/>
</dbReference>
<evidence type="ECO:0000256" key="21">
    <source>
        <dbReference type="PROSITE-ProRule" id="PRU00409"/>
    </source>
</evidence>
<feature type="compositionally biased region" description="Gly residues" evidence="22">
    <location>
        <begin position="1179"/>
        <end position="1190"/>
    </location>
</feature>
<accession>A0A9Q8Z7G9</accession>
<evidence type="ECO:0000313" key="26">
    <source>
        <dbReference type="Proteomes" id="UP001056012"/>
    </source>
</evidence>
<feature type="compositionally biased region" description="Gly residues" evidence="22">
    <location>
        <begin position="1373"/>
        <end position="1385"/>
    </location>
</feature>
<organism evidence="25 26">
    <name type="scientific">Curvularia clavata</name>
    <dbReference type="NCBI Taxonomy" id="95742"/>
    <lineage>
        <taxon>Eukaryota</taxon>
        <taxon>Fungi</taxon>
        <taxon>Dikarya</taxon>
        <taxon>Ascomycota</taxon>
        <taxon>Pezizomycotina</taxon>
        <taxon>Dothideomycetes</taxon>
        <taxon>Pleosporomycetidae</taxon>
        <taxon>Pleosporales</taxon>
        <taxon>Pleosporineae</taxon>
        <taxon>Pleosporaceae</taxon>
        <taxon>Curvularia</taxon>
    </lineage>
</organism>
<name>A0A9Q8Z7G9_CURCL</name>
<feature type="region of interest" description="Disordered" evidence="22">
    <location>
        <begin position="1580"/>
        <end position="1599"/>
    </location>
</feature>
<dbReference type="InterPro" id="IPR058047">
    <property type="entry name" value="CPSase_preATP-grasp"/>
</dbReference>
<feature type="compositionally biased region" description="Gly residues" evidence="22">
    <location>
        <begin position="1276"/>
        <end position="1288"/>
    </location>
</feature>
<dbReference type="InterPro" id="IPR005480">
    <property type="entry name" value="CPSase_lsu_oligo"/>
</dbReference>
<dbReference type="Pfam" id="PF02787">
    <property type="entry name" value="CPSase_L_D3"/>
    <property type="match status" value="1"/>
</dbReference>
<feature type="domain" description="ATP-grasp" evidence="23">
    <location>
        <begin position="754"/>
        <end position="950"/>
    </location>
</feature>
<dbReference type="InterPro" id="IPR036914">
    <property type="entry name" value="MGS-like_dom_sf"/>
</dbReference>
<dbReference type="InterPro" id="IPR056138">
    <property type="entry name" value="DUF7721"/>
</dbReference>
<dbReference type="SUPFAM" id="SSF52335">
    <property type="entry name" value="Methylglyoxal synthase-like"/>
    <property type="match status" value="1"/>
</dbReference>
<dbReference type="Pfam" id="PF25596">
    <property type="entry name" value="CPSase_L_D1"/>
    <property type="match status" value="2"/>
</dbReference>
<dbReference type="FunFam" id="3.30.470.20:FF:000001">
    <property type="entry name" value="Carbamoyl-phosphate synthase large chain"/>
    <property type="match status" value="1"/>
</dbReference>
<evidence type="ECO:0000256" key="17">
    <source>
        <dbReference type="ARBA" id="ARBA00044334"/>
    </source>
</evidence>
<comment type="catalytic activity">
    <reaction evidence="18">
        <text>hydrogencarbonate + NH4(+) + 2 ATP = carbamoyl phosphate + 2 ADP + phosphate + 2 H(+)</text>
        <dbReference type="Rhea" id="RHEA:18029"/>
        <dbReference type="ChEBI" id="CHEBI:15378"/>
        <dbReference type="ChEBI" id="CHEBI:17544"/>
        <dbReference type="ChEBI" id="CHEBI:28938"/>
        <dbReference type="ChEBI" id="CHEBI:30616"/>
        <dbReference type="ChEBI" id="CHEBI:43474"/>
        <dbReference type="ChEBI" id="CHEBI:58228"/>
        <dbReference type="ChEBI" id="CHEBI:456216"/>
        <dbReference type="EC" id="6.3.4.16"/>
    </reaction>
</comment>
<dbReference type="VEuPathDB" id="FungiDB:yc1106_04301"/>
<evidence type="ECO:0000259" key="23">
    <source>
        <dbReference type="PROSITE" id="PS50975"/>
    </source>
</evidence>
<dbReference type="InterPro" id="IPR011761">
    <property type="entry name" value="ATP-grasp"/>
</dbReference>
<keyword evidence="10 21" id="KW-0067">ATP-binding</keyword>
<evidence type="ECO:0000313" key="25">
    <source>
        <dbReference type="EMBL" id="USP77027.1"/>
    </source>
</evidence>
<evidence type="ECO:0000259" key="24">
    <source>
        <dbReference type="PROSITE" id="PS51855"/>
    </source>
</evidence>
<feature type="domain" description="MGS-like" evidence="24">
    <location>
        <begin position="1018"/>
        <end position="1172"/>
    </location>
</feature>
<dbReference type="GO" id="GO:0005739">
    <property type="term" value="C:mitochondrion"/>
    <property type="evidence" value="ECO:0007669"/>
    <property type="project" value="UniProtKB-SubCell"/>
</dbReference>
<feature type="region of interest" description="Disordered" evidence="22">
    <location>
        <begin position="1171"/>
        <end position="1497"/>
    </location>
</feature>
<keyword evidence="6" id="KW-0436">Ligase</keyword>
<evidence type="ECO:0000256" key="20">
    <source>
        <dbReference type="ARBA" id="ARBA00068891"/>
    </source>
</evidence>
<dbReference type="InterPro" id="IPR011607">
    <property type="entry name" value="MGS-like_dom"/>
</dbReference>
<feature type="compositionally biased region" description="Gly residues" evidence="22">
    <location>
        <begin position="1222"/>
        <end position="1233"/>
    </location>
</feature>
<feature type="compositionally biased region" description="Polar residues" evidence="22">
    <location>
        <begin position="1582"/>
        <end position="1596"/>
    </location>
</feature>
<dbReference type="EC" id="6.3.4.16" evidence="14"/>
<dbReference type="GO" id="GO:0046872">
    <property type="term" value="F:metal ion binding"/>
    <property type="evidence" value="ECO:0007669"/>
    <property type="project" value="UniProtKB-KW"/>
</dbReference>
<protein>
    <recommendedName>
        <fullName evidence="20">Carbamoyl phosphate synthase arginine-specific large chain, mitochondrial</fullName>
        <ecNumber evidence="14">6.3.4.16</ecNumber>
        <ecNumber evidence="5">6.3.5.5</ecNumber>
    </recommendedName>
    <alternativeName>
        <fullName evidence="16">Ammonium-dependent carbamoyl phosphate synthetase</fullName>
    </alternativeName>
    <alternativeName>
        <fullName evidence="15">Arginine-specific carbamoyl phosphate synthetase, ammonia chain</fullName>
    </alternativeName>
    <alternativeName>
        <fullName evidence="17">Glutamine-dependent carbamoyl phosphate synthetase</fullName>
    </alternativeName>
</protein>
<dbReference type="InterPro" id="IPR005483">
    <property type="entry name" value="CPSase_dom"/>
</dbReference>
<dbReference type="NCBIfam" id="NF009455">
    <property type="entry name" value="PRK12815.1"/>
    <property type="match status" value="1"/>
</dbReference>
<feature type="compositionally biased region" description="Gly residues" evidence="22">
    <location>
        <begin position="1316"/>
        <end position="1327"/>
    </location>
</feature>
<feature type="compositionally biased region" description="Gly residues" evidence="22">
    <location>
        <begin position="1437"/>
        <end position="1453"/>
    </location>
</feature>
<dbReference type="PANTHER" id="PTHR11405">
    <property type="entry name" value="CARBAMOYLTRANSFERASE FAMILY MEMBER"/>
    <property type="match status" value="1"/>
</dbReference>
<comment type="subunit">
    <text evidence="13">Heterodimer composed of 2 chains; the small (or glutamine) chain promotes the hydrolysis of glutamine to ammonia, which is used by the large (or ammonia) chain to synthesize carbamoyl phosphate.</text>
</comment>
<comment type="cofactor">
    <cofactor evidence="1">
        <name>Zn(2+)</name>
        <dbReference type="ChEBI" id="CHEBI:29105"/>
    </cofactor>
</comment>
<evidence type="ECO:0000256" key="1">
    <source>
        <dbReference type="ARBA" id="ARBA00001947"/>
    </source>
</evidence>
<evidence type="ECO:0000256" key="16">
    <source>
        <dbReference type="ARBA" id="ARBA00044318"/>
    </source>
</evidence>
<dbReference type="InterPro" id="IPR005479">
    <property type="entry name" value="CPAse_ATP-bd"/>
</dbReference>
<dbReference type="OrthoDB" id="1924069at2759"/>
<dbReference type="SMART" id="SM01096">
    <property type="entry name" value="CPSase_L_D3"/>
    <property type="match status" value="1"/>
</dbReference>
<feature type="compositionally biased region" description="Gly residues" evidence="22">
    <location>
        <begin position="1412"/>
        <end position="1424"/>
    </location>
</feature>
<dbReference type="NCBIfam" id="TIGR01369">
    <property type="entry name" value="CPSaseII_lrg"/>
    <property type="match status" value="1"/>
</dbReference>
<keyword evidence="7" id="KW-0479">Metal-binding</keyword>
<dbReference type="EMBL" id="CP089276">
    <property type="protein sequence ID" value="USP77027.1"/>
    <property type="molecule type" value="Genomic_DNA"/>
</dbReference>
<dbReference type="Gene3D" id="3.30.1490.20">
    <property type="entry name" value="ATP-grasp fold, A domain"/>
    <property type="match status" value="1"/>
</dbReference>
<evidence type="ECO:0000256" key="13">
    <source>
        <dbReference type="ARBA" id="ARBA00044031"/>
    </source>
</evidence>
<dbReference type="PROSITE" id="PS00866">
    <property type="entry name" value="CPSASE_1"/>
    <property type="match status" value="2"/>
</dbReference>
<dbReference type="Gene3D" id="3.40.50.1380">
    <property type="entry name" value="Methylglyoxal synthase-like domain"/>
    <property type="match status" value="1"/>
</dbReference>
<dbReference type="InterPro" id="IPR013815">
    <property type="entry name" value="ATP_grasp_subdomain_1"/>
</dbReference>
<dbReference type="GO" id="GO:0006526">
    <property type="term" value="P:L-arginine biosynthetic process"/>
    <property type="evidence" value="ECO:0007669"/>
    <property type="project" value="UniProtKB-ARBA"/>
</dbReference>
<reference evidence="25" key="1">
    <citation type="submission" date="2021-12" db="EMBL/GenBank/DDBJ databases">
        <title>Curvularia clavata genome.</title>
        <authorList>
            <person name="Cao Y."/>
        </authorList>
    </citation>
    <scope>NUCLEOTIDE SEQUENCE</scope>
    <source>
        <strain evidence="25">Yc1106</strain>
    </source>
</reference>
<gene>
    <name evidence="25" type="ORF">yc1106_04301</name>
</gene>
<dbReference type="PANTHER" id="PTHR11405:SF53">
    <property type="entry name" value="CARBAMOYL-PHOSPHATE SYNTHASE [AMMONIA], MITOCHONDRIAL"/>
    <property type="match status" value="1"/>
</dbReference>
<dbReference type="InterPro" id="IPR016185">
    <property type="entry name" value="PreATP-grasp_dom_sf"/>
</dbReference>
<evidence type="ECO:0000256" key="12">
    <source>
        <dbReference type="ARBA" id="ARBA00023211"/>
    </source>
</evidence>
<dbReference type="FunFam" id="3.40.50.20:FF:000002">
    <property type="entry name" value="Carbamoyl-phosphate synthase large chain"/>
    <property type="match status" value="1"/>
</dbReference>
<dbReference type="FunFam" id="3.30.470.20:FF:000004">
    <property type="entry name" value="Carbamoyl-phosphate synthase (glutamine-hydrolyzing)"/>
    <property type="match status" value="1"/>
</dbReference>
<comment type="similarity">
    <text evidence="4">Belongs to the CarB family.</text>
</comment>
<dbReference type="Proteomes" id="UP001056012">
    <property type="component" value="Chromosome 3"/>
</dbReference>
<dbReference type="Pfam" id="PF02786">
    <property type="entry name" value="CPSase_L_D2"/>
    <property type="match status" value="2"/>
</dbReference>
<dbReference type="Gene3D" id="1.10.1030.10">
    <property type="entry name" value="Carbamoyl-phosphate synthetase, large subunit oligomerisation domain"/>
    <property type="match status" value="1"/>
</dbReference>
<dbReference type="FunFam" id="1.10.1030.10:FF:000001">
    <property type="entry name" value="Carbamoyl-phosphate synthase large chain"/>
    <property type="match status" value="1"/>
</dbReference>
<evidence type="ECO:0000256" key="10">
    <source>
        <dbReference type="ARBA" id="ARBA00022840"/>
    </source>
</evidence>